<evidence type="ECO:0000256" key="1">
    <source>
        <dbReference type="ARBA" id="ARBA00008408"/>
    </source>
</evidence>
<dbReference type="Pfam" id="PF01591">
    <property type="entry name" value="6PF2K"/>
    <property type="match status" value="1"/>
</dbReference>
<comment type="similarity">
    <text evidence="1">In the C-terminal section; belongs to the phosphoglycerate mutase family.</text>
</comment>
<keyword evidence="4" id="KW-0511">Multifunctional enzyme</keyword>
<dbReference type="GO" id="GO:0003873">
    <property type="term" value="F:6-phosphofructo-2-kinase activity"/>
    <property type="evidence" value="ECO:0007669"/>
    <property type="project" value="InterPro"/>
</dbReference>
<dbReference type="GO" id="GO:0005524">
    <property type="term" value="F:ATP binding"/>
    <property type="evidence" value="ECO:0007669"/>
    <property type="project" value="UniProtKB-KW"/>
</dbReference>
<feature type="region of interest" description="Disordered" evidence="5">
    <location>
        <begin position="499"/>
        <end position="521"/>
    </location>
</feature>
<keyword evidence="2" id="KW-0547">Nucleotide-binding</keyword>
<evidence type="ECO:0000256" key="4">
    <source>
        <dbReference type="ARBA" id="ARBA00023268"/>
    </source>
</evidence>
<dbReference type="InterPro" id="IPR013079">
    <property type="entry name" value="6Phosfructo_kin"/>
</dbReference>
<evidence type="ECO:0000256" key="2">
    <source>
        <dbReference type="ARBA" id="ARBA00022741"/>
    </source>
</evidence>
<dbReference type="GO" id="GO:0006000">
    <property type="term" value="P:fructose metabolic process"/>
    <property type="evidence" value="ECO:0007669"/>
    <property type="project" value="InterPro"/>
</dbReference>
<accession>A0A3Q2YVF2</accession>
<dbReference type="AlphaFoldDB" id="A0A3Q2YVF2"/>
<reference evidence="7" key="2">
    <citation type="submission" date="2025-09" db="UniProtKB">
        <authorList>
            <consortium name="Ensembl"/>
        </authorList>
    </citation>
    <scope>IDENTIFICATION</scope>
</reference>
<dbReference type="CDD" id="cd07067">
    <property type="entry name" value="HP_PGM_like"/>
    <property type="match status" value="1"/>
</dbReference>
<dbReference type="InterPro" id="IPR027417">
    <property type="entry name" value="P-loop_NTPase"/>
</dbReference>
<dbReference type="PANTHER" id="PTHR10606">
    <property type="entry name" value="6-PHOSPHOFRUCTO-2-KINASE/FRUCTOSE-2,6-BISPHOSPHATASE"/>
    <property type="match status" value="1"/>
</dbReference>
<dbReference type="FunFam" id="3.40.50.1240:FF:000001">
    <property type="entry name" value="6-phosphofructo-2-kinase/fructose-2, 6-bisphosphatase 3 isoform 2"/>
    <property type="match status" value="1"/>
</dbReference>
<evidence type="ECO:0000259" key="6">
    <source>
        <dbReference type="Pfam" id="PF01591"/>
    </source>
</evidence>
<dbReference type="SUPFAM" id="SSF52540">
    <property type="entry name" value="P-loop containing nucleoside triphosphate hydrolases"/>
    <property type="match status" value="1"/>
</dbReference>
<dbReference type="InterPro" id="IPR029033">
    <property type="entry name" value="His_PPase_superfam"/>
</dbReference>
<dbReference type="STRING" id="109280.ENSHCOP00000022827"/>
<dbReference type="Gene3D" id="3.40.50.300">
    <property type="entry name" value="P-loop containing nucleotide triphosphate hydrolases"/>
    <property type="match status" value="1"/>
</dbReference>
<evidence type="ECO:0000313" key="8">
    <source>
        <dbReference type="Proteomes" id="UP000264820"/>
    </source>
</evidence>
<sequence>MPRELTQNRIQKIWVPTKDDKPAPRRGKRRPSSHRFDVCPPAVFNVGEYRREAVKNYSSYDFFKSDNECAVKIREQCALAALRDVKSYLQDEGGQVAVFDATNTTRDRRKLILQFGRENSFRIFFIESVCDDPGVIASNIMEVKVSCPDYKDCNKTDAMLDFQRRIECYKASYQPLDPDQHDRQGAILHQGDRRGSPLPGQPHPGSHPEQDRVLPDEYPRPAAHHLPVSARREHRQPGGAAGGRRRPLFSTALAKFVEEQQLKDLKVWTSQLCRSIQTAEHLGVPYEQWKALNEIDAGVCEEMTYDEIKEKFPEEFNLRDEDKYYYRYPAGESYQDLVQRVEPVIMELERQENVLVICHQAVMRCLLAYFLDKSADEMPYLKCPLHAVLKLTPVAYGCKVESISLNVEAVNTHRDRPEEVKRGPGILIRRNSVTPLTSPETNIKKPRIDDLDEAPIQELPHSVASLALCGPPRLPLTLAGQGKPYWTLRILPTTFSSYSPQASASDPCAPNPADIQTASSL</sequence>
<dbReference type="InterPro" id="IPR013078">
    <property type="entry name" value="His_Pase_superF_clade-1"/>
</dbReference>
<feature type="domain" description="6-phosphofructo-2-kinase" evidence="6">
    <location>
        <begin position="42"/>
        <end position="185"/>
    </location>
</feature>
<protein>
    <submittedName>
        <fullName evidence="7">6-phosphofructo-2-kinase/fructose-2,6-biphosphatase 3</fullName>
    </submittedName>
</protein>
<feature type="compositionally biased region" description="Basic residues" evidence="5">
    <location>
        <begin position="24"/>
        <end position="33"/>
    </location>
</feature>
<dbReference type="SUPFAM" id="SSF53254">
    <property type="entry name" value="Phosphoglycerate mutase-like"/>
    <property type="match status" value="1"/>
</dbReference>
<organism evidence="7 8">
    <name type="scientific">Hippocampus comes</name>
    <name type="common">Tiger tail seahorse</name>
    <dbReference type="NCBI Taxonomy" id="109280"/>
    <lineage>
        <taxon>Eukaryota</taxon>
        <taxon>Metazoa</taxon>
        <taxon>Chordata</taxon>
        <taxon>Craniata</taxon>
        <taxon>Vertebrata</taxon>
        <taxon>Euteleostomi</taxon>
        <taxon>Actinopterygii</taxon>
        <taxon>Neopterygii</taxon>
        <taxon>Teleostei</taxon>
        <taxon>Neoteleostei</taxon>
        <taxon>Acanthomorphata</taxon>
        <taxon>Syngnathiaria</taxon>
        <taxon>Syngnathiformes</taxon>
        <taxon>Syngnathoidei</taxon>
        <taxon>Syngnathidae</taxon>
        <taxon>Hippocampus</taxon>
    </lineage>
</organism>
<dbReference type="Gene3D" id="3.40.50.1240">
    <property type="entry name" value="Phosphoglycerate mutase-like"/>
    <property type="match status" value="1"/>
</dbReference>
<dbReference type="GO" id="GO:0005829">
    <property type="term" value="C:cytosol"/>
    <property type="evidence" value="ECO:0007669"/>
    <property type="project" value="TreeGrafter"/>
</dbReference>
<evidence type="ECO:0000256" key="5">
    <source>
        <dbReference type="SAM" id="MobiDB-lite"/>
    </source>
</evidence>
<dbReference type="Proteomes" id="UP000264820">
    <property type="component" value="Unplaced"/>
</dbReference>
<dbReference type="PANTHER" id="PTHR10606:SF41">
    <property type="entry name" value="6-PHOSPHOFRUCTO-2-KINASE_FRUCTOSE-2,6-BISPHOSPHATASE 3"/>
    <property type="match status" value="1"/>
</dbReference>
<name>A0A3Q2YVF2_HIPCM</name>
<dbReference type="PRINTS" id="PR00991">
    <property type="entry name" value="6PFRUCTKNASE"/>
</dbReference>
<feature type="region of interest" description="Disordered" evidence="5">
    <location>
        <begin position="14"/>
        <end position="34"/>
    </location>
</feature>
<evidence type="ECO:0000313" key="7">
    <source>
        <dbReference type="Ensembl" id="ENSHCOP00000022827.1"/>
    </source>
</evidence>
<keyword evidence="3" id="KW-0067">ATP-binding</keyword>
<keyword evidence="8" id="KW-1185">Reference proteome</keyword>
<proteinExistence type="inferred from homology"/>
<feature type="compositionally biased region" description="Basic and acidic residues" evidence="5">
    <location>
        <begin position="206"/>
        <end position="219"/>
    </location>
</feature>
<dbReference type="OMA" id="NEMVICH"/>
<dbReference type="GO" id="GO:0004331">
    <property type="term" value="F:fructose-2,6-bisphosphate 2-phosphatase activity"/>
    <property type="evidence" value="ECO:0007669"/>
    <property type="project" value="TreeGrafter"/>
</dbReference>
<dbReference type="GeneTree" id="ENSGT00950000182835"/>
<feature type="region of interest" description="Disordered" evidence="5">
    <location>
        <begin position="189"/>
        <end position="245"/>
    </location>
</feature>
<dbReference type="Ensembl" id="ENSHCOT00000000072.1">
    <property type="protein sequence ID" value="ENSHCOP00000022827.1"/>
    <property type="gene ID" value="ENSHCOG00000010850.1"/>
</dbReference>
<dbReference type="Pfam" id="PF00300">
    <property type="entry name" value="His_Phos_1"/>
    <property type="match status" value="1"/>
</dbReference>
<dbReference type="GO" id="GO:0006003">
    <property type="term" value="P:fructose 2,6-bisphosphate metabolic process"/>
    <property type="evidence" value="ECO:0007669"/>
    <property type="project" value="InterPro"/>
</dbReference>
<evidence type="ECO:0000256" key="3">
    <source>
        <dbReference type="ARBA" id="ARBA00022840"/>
    </source>
</evidence>
<dbReference type="InterPro" id="IPR003094">
    <property type="entry name" value="6Pfruct_kin"/>
</dbReference>
<reference evidence="7" key="1">
    <citation type="submission" date="2025-08" db="UniProtKB">
        <authorList>
            <consortium name="Ensembl"/>
        </authorList>
    </citation>
    <scope>IDENTIFICATION</scope>
</reference>